<evidence type="ECO:0000256" key="1">
    <source>
        <dbReference type="SAM" id="MobiDB-lite"/>
    </source>
</evidence>
<dbReference type="EMBL" id="ML122329">
    <property type="protein sequence ID" value="RPD53137.1"/>
    <property type="molecule type" value="Genomic_DNA"/>
</dbReference>
<keyword evidence="2" id="KW-0472">Membrane</keyword>
<dbReference type="Proteomes" id="UP000313359">
    <property type="component" value="Unassembled WGS sequence"/>
</dbReference>
<feature type="transmembrane region" description="Helical" evidence="2">
    <location>
        <begin position="91"/>
        <end position="119"/>
    </location>
</feature>
<proteinExistence type="predicted"/>
<protein>
    <submittedName>
        <fullName evidence="3">Uncharacterized protein</fullName>
    </submittedName>
</protein>
<keyword evidence="2" id="KW-1133">Transmembrane helix</keyword>
<gene>
    <name evidence="3" type="ORF">L227DRAFT_658443</name>
</gene>
<keyword evidence="2" id="KW-0812">Transmembrane</keyword>
<feature type="region of interest" description="Disordered" evidence="1">
    <location>
        <begin position="26"/>
        <end position="46"/>
    </location>
</feature>
<evidence type="ECO:0000313" key="4">
    <source>
        <dbReference type="Proteomes" id="UP000313359"/>
    </source>
</evidence>
<feature type="transmembrane region" description="Helical" evidence="2">
    <location>
        <begin position="147"/>
        <end position="171"/>
    </location>
</feature>
<feature type="transmembrane region" description="Helical" evidence="2">
    <location>
        <begin position="225"/>
        <end position="252"/>
    </location>
</feature>
<evidence type="ECO:0000313" key="3">
    <source>
        <dbReference type="EMBL" id="RPD53137.1"/>
    </source>
</evidence>
<sequence length="258" mass="28687">MVAPTAMRMQTFVQAASRHPNCALCHSPSSHYSPRPSTTPRPRTLDDDEATMVDIDLEVPGRPSHTRLPAHASRKLERNFFGMENATRGGIALRVLTCIVATVVAFGVTYATCILSYIIPRWLKTHRTNIDLTAVEELQAASMRRTLIALLYGCAVSYAVIVPIVLMITLVRKTWRRDGGRTIRPGYHEYIAILALLCFAIAFFALLVGEALMDPTQITIDSFVGWIFAAIPPYFILSVVVLMNPAWVAWFVEGHTTL</sequence>
<feature type="transmembrane region" description="Helical" evidence="2">
    <location>
        <begin position="191"/>
        <end position="213"/>
    </location>
</feature>
<keyword evidence="4" id="KW-1185">Reference proteome</keyword>
<dbReference type="OrthoDB" id="10587021at2759"/>
<feature type="compositionally biased region" description="Low complexity" evidence="1">
    <location>
        <begin position="26"/>
        <end position="42"/>
    </location>
</feature>
<dbReference type="AlphaFoldDB" id="A0A5C2RRR8"/>
<organism evidence="3 4">
    <name type="scientific">Lentinus tigrinus ALCF2SS1-6</name>
    <dbReference type="NCBI Taxonomy" id="1328759"/>
    <lineage>
        <taxon>Eukaryota</taxon>
        <taxon>Fungi</taxon>
        <taxon>Dikarya</taxon>
        <taxon>Basidiomycota</taxon>
        <taxon>Agaricomycotina</taxon>
        <taxon>Agaricomycetes</taxon>
        <taxon>Polyporales</taxon>
        <taxon>Polyporaceae</taxon>
        <taxon>Lentinus</taxon>
    </lineage>
</organism>
<evidence type="ECO:0000256" key="2">
    <source>
        <dbReference type="SAM" id="Phobius"/>
    </source>
</evidence>
<name>A0A5C2RRR8_9APHY</name>
<reference evidence="3" key="1">
    <citation type="journal article" date="2018" name="Genome Biol. Evol.">
        <title>Genomics and development of Lentinus tigrinus, a white-rot wood-decaying mushroom with dimorphic fruiting bodies.</title>
        <authorList>
            <person name="Wu B."/>
            <person name="Xu Z."/>
            <person name="Knudson A."/>
            <person name="Carlson A."/>
            <person name="Chen N."/>
            <person name="Kovaka S."/>
            <person name="LaButti K."/>
            <person name="Lipzen A."/>
            <person name="Pennachio C."/>
            <person name="Riley R."/>
            <person name="Schakwitz W."/>
            <person name="Umezawa K."/>
            <person name="Ohm R.A."/>
            <person name="Grigoriev I.V."/>
            <person name="Nagy L.G."/>
            <person name="Gibbons J."/>
            <person name="Hibbett D."/>
        </authorList>
    </citation>
    <scope>NUCLEOTIDE SEQUENCE [LARGE SCALE GENOMIC DNA]</scope>
    <source>
        <strain evidence="3">ALCF2SS1-6</strain>
    </source>
</reference>
<accession>A0A5C2RRR8</accession>